<dbReference type="AlphaFoldDB" id="A0AAW9D594"/>
<gene>
    <name evidence="1" type="ORF">C7S16_0896</name>
</gene>
<reference evidence="1" key="1">
    <citation type="submission" date="2018-08" db="EMBL/GenBank/DDBJ databases">
        <title>Identification of Burkholderia cepacia strains that express a Burkholderia pseudomallei-like capsular polysaccharide.</title>
        <authorList>
            <person name="Burtnick M.N."/>
            <person name="Vongsouvath M."/>
            <person name="Newton P."/>
            <person name="Wuthiekanun V."/>
            <person name="Limmathurotsakul D."/>
            <person name="Brett P.J."/>
            <person name="Chantratita N."/>
            <person name="Dance D.A."/>
        </authorList>
    </citation>
    <scope>NUCLEOTIDE SEQUENCE</scope>
    <source>
        <strain evidence="1">SBXCC001</strain>
    </source>
</reference>
<name>A0AAW9D594_BURTH</name>
<evidence type="ECO:0000313" key="2">
    <source>
        <dbReference type="Proteomes" id="UP001272137"/>
    </source>
</evidence>
<accession>A0AAW9D594</accession>
<dbReference type="Proteomes" id="UP001272137">
    <property type="component" value="Unassembled WGS sequence"/>
</dbReference>
<evidence type="ECO:0000313" key="1">
    <source>
        <dbReference type="EMBL" id="MDW9256942.1"/>
    </source>
</evidence>
<dbReference type="EMBL" id="QXCT01000002">
    <property type="protein sequence ID" value="MDW9256942.1"/>
    <property type="molecule type" value="Genomic_DNA"/>
</dbReference>
<sequence length="130" mass="14252">MHGLGRRSGCVATLGSIRVRGRRRFFRCCHTCLNGGSSVFPRCCLRGPWKSCSSRMKSTTHCAPRSAGRVPERFSRFCRSAVVLSLSFSPCDPSPPTTHASTTGMIVAERAARRAAEMSGPFGRRESKRT</sequence>
<comment type="caution">
    <text evidence="1">The sequence shown here is derived from an EMBL/GenBank/DDBJ whole genome shotgun (WGS) entry which is preliminary data.</text>
</comment>
<protein>
    <submittedName>
        <fullName evidence="1">Uncharacterized protein</fullName>
    </submittedName>
</protein>
<proteinExistence type="predicted"/>
<organism evidence="1 2">
    <name type="scientific">Burkholderia thailandensis</name>
    <dbReference type="NCBI Taxonomy" id="57975"/>
    <lineage>
        <taxon>Bacteria</taxon>
        <taxon>Pseudomonadati</taxon>
        <taxon>Pseudomonadota</taxon>
        <taxon>Betaproteobacteria</taxon>
        <taxon>Burkholderiales</taxon>
        <taxon>Burkholderiaceae</taxon>
        <taxon>Burkholderia</taxon>
        <taxon>pseudomallei group</taxon>
    </lineage>
</organism>